<accession>A0ABV9NPM6</accession>
<organism evidence="3 4">
    <name type="scientific">Bacillus daqingensis</name>
    <dbReference type="NCBI Taxonomy" id="872396"/>
    <lineage>
        <taxon>Bacteria</taxon>
        <taxon>Bacillati</taxon>
        <taxon>Bacillota</taxon>
        <taxon>Bacilli</taxon>
        <taxon>Bacillales</taxon>
        <taxon>Bacillaceae</taxon>
        <taxon>Bacillus</taxon>
    </lineage>
</organism>
<evidence type="ECO:0000313" key="4">
    <source>
        <dbReference type="Proteomes" id="UP001595896"/>
    </source>
</evidence>
<dbReference type="InterPro" id="IPR057253">
    <property type="entry name" value="CoiA-like_N"/>
</dbReference>
<feature type="domain" description="Competence protein CoiA nuclease-like" evidence="1">
    <location>
        <begin position="61"/>
        <end position="204"/>
    </location>
</feature>
<name>A0ABV9NPM6_9BACI</name>
<reference evidence="4" key="1">
    <citation type="journal article" date="2019" name="Int. J. Syst. Evol. Microbiol.">
        <title>The Global Catalogue of Microorganisms (GCM) 10K type strain sequencing project: providing services to taxonomists for standard genome sequencing and annotation.</title>
        <authorList>
            <consortium name="The Broad Institute Genomics Platform"/>
            <consortium name="The Broad Institute Genome Sequencing Center for Infectious Disease"/>
            <person name="Wu L."/>
            <person name="Ma J."/>
        </authorList>
    </citation>
    <scope>NUCLEOTIDE SEQUENCE [LARGE SCALE GENOMIC DNA]</scope>
    <source>
        <strain evidence="4">JCM 12165</strain>
    </source>
</reference>
<dbReference type="Pfam" id="PF06054">
    <property type="entry name" value="CoiA_nuc"/>
    <property type="match status" value="1"/>
</dbReference>
<dbReference type="EMBL" id="JBHSGK010000003">
    <property type="protein sequence ID" value="MFC4735343.1"/>
    <property type="molecule type" value="Genomic_DNA"/>
</dbReference>
<sequence>MNVLYTARCSDRSLIHSLTASKLTNKSAYRCPDCDQPVLLKTGSKVRPHFAHIRSCRASGESRWHRAAKTKLFELFSDQQLFVALEYYLPSAGRRADVYVASAGKTYVFECQSSAISQKEMTERKLDYERAGAELIWILMPENVKTGVQRQAVSVVKRGALCHAASFHYWTLCPQTGQLFCYGGCASISRARWTVDVTSFRIYNQSPEWFLMTRATTDNGEFNRALRSSWSKNAISHRMTRFKQTDPPAVLLRELMAVFQLPPHAYPALARVPFPGSGALSIPPEVWQSLLHVKLLRNEGVSVRLTGACELILLKCHSFLQPMDRFHIRSIVLVYFSYLADWGVLTQRYPGVFTVKHPITFNKTTEQLFMDDSYVAQQSSFVYKNN</sequence>
<evidence type="ECO:0000259" key="1">
    <source>
        <dbReference type="Pfam" id="PF06054"/>
    </source>
</evidence>
<protein>
    <submittedName>
        <fullName evidence="3">Competence protein CoiA</fullName>
    </submittedName>
</protein>
<keyword evidence="4" id="KW-1185">Reference proteome</keyword>
<feature type="domain" description="Competence protein CoiA-like N-terminal" evidence="2">
    <location>
        <begin position="21"/>
        <end position="58"/>
    </location>
</feature>
<evidence type="ECO:0000313" key="3">
    <source>
        <dbReference type="EMBL" id="MFC4735343.1"/>
    </source>
</evidence>
<dbReference type="Pfam" id="PF25164">
    <property type="entry name" value="CoiA_N"/>
    <property type="match status" value="1"/>
</dbReference>
<dbReference type="InterPro" id="IPR010330">
    <property type="entry name" value="CoiA_nuc"/>
</dbReference>
<proteinExistence type="predicted"/>
<evidence type="ECO:0000259" key="2">
    <source>
        <dbReference type="Pfam" id="PF25164"/>
    </source>
</evidence>
<gene>
    <name evidence="3" type="ORF">ACFO4L_01980</name>
</gene>
<comment type="caution">
    <text evidence="3">The sequence shown here is derived from an EMBL/GenBank/DDBJ whole genome shotgun (WGS) entry which is preliminary data.</text>
</comment>
<dbReference type="Proteomes" id="UP001595896">
    <property type="component" value="Unassembled WGS sequence"/>
</dbReference>